<dbReference type="InterPro" id="IPR011050">
    <property type="entry name" value="Pectin_lyase_fold/virulence"/>
</dbReference>
<evidence type="ECO:0000256" key="4">
    <source>
        <dbReference type="ARBA" id="ARBA00022737"/>
    </source>
</evidence>
<reference evidence="11 12" key="1">
    <citation type="submission" date="2017-05" db="EMBL/GenBank/DDBJ databases">
        <authorList>
            <person name="Varghese N."/>
            <person name="Submissions S."/>
        </authorList>
    </citation>
    <scope>NUCLEOTIDE SEQUENCE [LARGE SCALE GENOMIC DNA]</scope>
    <source>
        <strain evidence="11 12">DSM 25457</strain>
    </source>
</reference>
<dbReference type="InterPro" id="IPR057275">
    <property type="entry name" value="Beta-barrel_GLAA-B_I"/>
</dbReference>
<dbReference type="Pfam" id="PF23763">
    <property type="entry name" value="Beta-barrel_GLAA-B_I"/>
    <property type="match status" value="1"/>
</dbReference>
<keyword evidence="3 7" id="KW-0732">Signal</keyword>
<keyword evidence="4" id="KW-0677">Repeat</keyword>
<evidence type="ECO:0000259" key="8">
    <source>
        <dbReference type="Pfam" id="PF13229"/>
    </source>
</evidence>
<evidence type="ECO:0000256" key="3">
    <source>
        <dbReference type="ARBA" id="ARBA00022729"/>
    </source>
</evidence>
<accession>A0ABY1QGK0</accession>
<dbReference type="SUPFAM" id="SSF51126">
    <property type="entry name" value="Pectin lyase-like"/>
    <property type="match status" value="1"/>
</dbReference>
<dbReference type="InterPro" id="IPR006626">
    <property type="entry name" value="PbH1"/>
</dbReference>
<dbReference type="InterPro" id="IPR056441">
    <property type="entry name" value="Beta-barrel_GLAA-B_II"/>
</dbReference>
<dbReference type="Proteomes" id="UP001158067">
    <property type="component" value="Unassembled WGS sequence"/>
</dbReference>
<feature type="domain" description="GLAA-B beta-barrel" evidence="10">
    <location>
        <begin position="344"/>
        <end position="405"/>
    </location>
</feature>
<evidence type="ECO:0000256" key="2">
    <source>
        <dbReference type="ARBA" id="ARBA00001271"/>
    </source>
</evidence>
<name>A0ABY1QGK0_9BACT</name>
<sequence>MKSILATIALFLLASHCVLAGDVINVADHGIVPGEDATPKVNRLIESLEGQSGVTLEFPKGVYEFYPEHAIEKFRAVTNHDNSLKRLAFPLFGLEDFTLDGGGSTFLFYGRICPITLFQCGGVTLKNFSIDWDTPFHHELKVVQRNEKDNSFVAEISPMKHGFEVTDGKLLLNHYDWQDMIGQNIAMDPKTNAPYWQTKRYLLKAKSAKATKVGENRVRLQAATKVPPPVGAVLCTYGNAPTNRLAQAIHVDQSKDTTIENVTVYAAGGMALIAERSENISLDNVVVTSTEKRVLATRADATHFLGCKGLVKLTNCRFEHMADDGINVHGAYIKINEFDGERTFQCEISHRQQTGLVFAEPGDKVMITSRQTVLPIYETTVEDVVIHDQQFVSITLKDVPSDLPAGPLSLENLTWYPDVEMRDNVIRDNRARGALISTKGKVLIENNVFSNQMHGILIEGDNKAWYESGGVRDVTITNNLFGNIGYGTGENYPLYVSPLLLPEQNLGDDQYHGNVRFMNNRLKSFNGLLAYAVSVKGLVLSGNVIELSEDYPTGSELPSIELDHCKQVTIQDNQFIGFDWPLRVKQSVDNTEVVIKNNQGLSVPSDQP</sequence>
<gene>
    <name evidence="11" type="ORF">SAMN06265222_111152</name>
</gene>
<comment type="caution">
    <text evidence="11">The sequence shown here is derived from an EMBL/GenBank/DDBJ whole genome shotgun (WGS) entry which is preliminary data.</text>
</comment>
<proteinExistence type="predicted"/>
<dbReference type="RefSeq" id="WP_283434115.1">
    <property type="nucleotide sequence ID" value="NZ_FXUG01000011.1"/>
</dbReference>
<dbReference type="SMART" id="SM00710">
    <property type="entry name" value="PbH1"/>
    <property type="match status" value="8"/>
</dbReference>
<dbReference type="Pfam" id="PF23764">
    <property type="entry name" value="Beta-barrel_GLAA-B_II"/>
    <property type="match status" value="1"/>
</dbReference>
<dbReference type="InterPro" id="IPR012334">
    <property type="entry name" value="Pectin_lyas_fold"/>
</dbReference>
<keyword evidence="6" id="KW-0326">Glycosidase</keyword>
<evidence type="ECO:0000259" key="9">
    <source>
        <dbReference type="Pfam" id="PF23763"/>
    </source>
</evidence>
<comment type="catalytic activity">
    <reaction evidence="1">
        <text>Hydrolysis of terminal, non-reducing alpha-D-galactose residues in alpha-D-galactosides, including galactose oligosaccharides, galactomannans and galactolipids.</text>
        <dbReference type="EC" id="3.2.1.22"/>
    </reaction>
</comment>
<evidence type="ECO:0000259" key="10">
    <source>
        <dbReference type="Pfam" id="PF23764"/>
    </source>
</evidence>
<feature type="domain" description="Right handed beta helix" evidence="8">
    <location>
        <begin position="419"/>
        <end position="480"/>
    </location>
</feature>
<evidence type="ECO:0000256" key="1">
    <source>
        <dbReference type="ARBA" id="ARBA00001255"/>
    </source>
</evidence>
<dbReference type="InterPro" id="IPR039448">
    <property type="entry name" value="Beta_helix"/>
</dbReference>
<evidence type="ECO:0000256" key="6">
    <source>
        <dbReference type="ARBA" id="ARBA00023295"/>
    </source>
</evidence>
<dbReference type="Pfam" id="PF13229">
    <property type="entry name" value="Beta_helix"/>
    <property type="match status" value="1"/>
</dbReference>
<evidence type="ECO:0000256" key="7">
    <source>
        <dbReference type="SAM" id="SignalP"/>
    </source>
</evidence>
<feature type="chain" id="PRO_5046292252" evidence="7">
    <location>
        <begin position="21"/>
        <end position="608"/>
    </location>
</feature>
<feature type="domain" description="GLAA-B beta-barrel" evidence="9">
    <location>
        <begin position="139"/>
        <end position="234"/>
    </location>
</feature>
<protein>
    <submittedName>
        <fullName evidence="11">Right handed beta helix region</fullName>
    </submittedName>
</protein>
<organism evidence="11 12">
    <name type="scientific">Neorhodopirellula lusitana</name>
    <dbReference type="NCBI Taxonomy" id="445327"/>
    <lineage>
        <taxon>Bacteria</taxon>
        <taxon>Pseudomonadati</taxon>
        <taxon>Planctomycetota</taxon>
        <taxon>Planctomycetia</taxon>
        <taxon>Pirellulales</taxon>
        <taxon>Pirellulaceae</taxon>
        <taxon>Neorhodopirellula</taxon>
    </lineage>
</organism>
<feature type="signal peptide" evidence="7">
    <location>
        <begin position="1"/>
        <end position="20"/>
    </location>
</feature>
<evidence type="ECO:0000313" key="11">
    <source>
        <dbReference type="EMBL" id="SMP69006.1"/>
    </source>
</evidence>
<comment type="catalytic activity">
    <reaction evidence="2">
        <text>Hydrolysis of terminal, non-reducing branched (1-&gt;3)-alpha-D-galactosidic residues, producing free D-galactose.</text>
        <dbReference type="EC" id="3.2.1.n1"/>
    </reaction>
</comment>
<dbReference type="EMBL" id="FXUG01000011">
    <property type="protein sequence ID" value="SMP69006.1"/>
    <property type="molecule type" value="Genomic_DNA"/>
</dbReference>
<dbReference type="Gene3D" id="2.160.20.10">
    <property type="entry name" value="Single-stranded right-handed beta-helix, Pectin lyase-like"/>
    <property type="match status" value="2"/>
</dbReference>
<evidence type="ECO:0000313" key="12">
    <source>
        <dbReference type="Proteomes" id="UP001158067"/>
    </source>
</evidence>
<keyword evidence="12" id="KW-1185">Reference proteome</keyword>
<evidence type="ECO:0000256" key="5">
    <source>
        <dbReference type="ARBA" id="ARBA00022801"/>
    </source>
</evidence>
<keyword evidence="5" id="KW-0378">Hydrolase</keyword>